<sequence>PPPLHTSSTLTSTPHVTFPHQLHVRTHPTIHLHLPYAPLLALRSLQNPRVMKKKVGGLSVCRSDCEVVDQWIHMSLAPTGGQRRGEGYFQPLSAAMLGRGGDGIVRGMEVWRGGDAGVVLGVNRFFLLWECGY</sequence>
<dbReference type="GeneID" id="19154266"/>
<dbReference type="KEGG" id="bze:COCCADRAFT_96927"/>
<proteinExistence type="predicted"/>
<feature type="non-terminal residue" evidence="1">
    <location>
        <position position="1"/>
    </location>
</feature>
<name>W6Y535_COCC2</name>
<dbReference type="EMBL" id="KI964617">
    <property type="protein sequence ID" value="EUC33118.1"/>
    <property type="molecule type" value="Genomic_DNA"/>
</dbReference>
<accession>W6Y535</accession>
<organism evidence="1 2">
    <name type="scientific">Cochliobolus carbonum (strain 26-R-13)</name>
    <name type="common">Maize leaf spot fungus</name>
    <name type="synonym">Bipolaris zeicola</name>
    <dbReference type="NCBI Taxonomy" id="930089"/>
    <lineage>
        <taxon>Eukaryota</taxon>
        <taxon>Fungi</taxon>
        <taxon>Dikarya</taxon>
        <taxon>Ascomycota</taxon>
        <taxon>Pezizomycotina</taxon>
        <taxon>Dothideomycetes</taxon>
        <taxon>Pleosporomycetidae</taxon>
        <taxon>Pleosporales</taxon>
        <taxon>Pleosporineae</taxon>
        <taxon>Pleosporaceae</taxon>
        <taxon>Bipolaris</taxon>
    </lineage>
</organism>
<gene>
    <name evidence="1" type="ORF">COCCADRAFT_96927</name>
</gene>
<dbReference type="Proteomes" id="UP000053841">
    <property type="component" value="Unassembled WGS sequence"/>
</dbReference>
<dbReference type="RefSeq" id="XP_007712604.1">
    <property type="nucleotide sequence ID" value="XM_007714414.1"/>
</dbReference>
<keyword evidence="2" id="KW-1185">Reference proteome</keyword>
<reference evidence="1 2" key="1">
    <citation type="journal article" date="2013" name="PLoS Genet.">
        <title>Comparative genome structure, secondary metabolite, and effector coding capacity across Cochliobolus pathogens.</title>
        <authorList>
            <person name="Condon B.J."/>
            <person name="Leng Y."/>
            <person name="Wu D."/>
            <person name="Bushley K.E."/>
            <person name="Ohm R.A."/>
            <person name="Otillar R."/>
            <person name="Martin J."/>
            <person name="Schackwitz W."/>
            <person name="Grimwood J."/>
            <person name="MohdZainudin N."/>
            <person name="Xue C."/>
            <person name="Wang R."/>
            <person name="Manning V.A."/>
            <person name="Dhillon B."/>
            <person name="Tu Z.J."/>
            <person name="Steffenson B.J."/>
            <person name="Salamov A."/>
            <person name="Sun H."/>
            <person name="Lowry S."/>
            <person name="LaButti K."/>
            <person name="Han J."/>
            <person name="Copeland A."/>
            <person name="Lindquist E."/>
            <person name="Barry K."/>
            <person name="Schmutz J."/>
            <person name="Baker S.E."/>
            <person name="Ciuffetti L.M."/>
            <person name="Grigoriev I.V."/>
            <person name="Zhong S."/>
            <person name="Turgeon B.G."/>
        </authorList>
    </citation>
    <scope>NUCLEOTIDE SEQUENCE [LARGE SCALE GENOMIC DNA]</scope>
    <source>
        <strain evidence="1 2">26-R-13</strain>
    </source>
</reference>
<dbReference type="HOGENOM" id="CLU_1911598_0_0_1"/>
<dbReference type="AlphaFoldDB" id="W6Y535"/>
<protein>
    <submittedName>
        <fullName evidence="1">Uncharacterized protein</fullName>
    </submittedName>
</protein>
<evidence type="ECO:0000313" key="2">
    <source>
        <dbReference type="Proteomes" id="UP000053841"/>
    </source>
</evidence>
<evidence type="ECO:0000313" key="1">
    <source>
        <dbReference type="EMBL" id="EUC33118.1"/>
    </source>
</evidence>